<dbReference type="PANTHER" id="PTHR46797">
    <property type="entry name" value="HTH-TYPE TRANSCRIPTIONAL REGULATOR"/>
    <property type="match status" value="1"/>
</dbReference>
<dbReference type="GO" id="GO:0003700">
    <property type="term" value="F:DNA-binding transcription factor activity"/>
    <property type="evidence" value="ECO:0007669"/>
    <property type="project" value="TreeGrafter"/>
</dbReference>
<evidence type="ECO:0000256" key="1">
    <source>
        <dbReference type="ARBA" id="ARBA00023125"/>
    </source>
</evidence>
<gene>
    <name evidence="3" type="ORF">CQW49_14015</name>
</gene>
<evidence type="ECO:0000313" key="4">
    <source>
        <dbReference type="Proteomes" id="UP000230709"/>
    </source>
</evidence>
<dbReference type="CDD" id="cd00093">
    <property type="entry name" value="HTH_XRE"/>
    <property type="match status" value="1"/>
</dbReference>
<evidence type="ECO:0000313" key="3">
    <source>
        <dbReference type="EMBL" id="ATQ68874.1"/>
    </source>
</evidence>
<dbReference type="Proteomes" id="UP000230709">
    <property type="component" value="Chromosome"/>
</dbReference>
<keyword evidence="4" id="KW-1185">Reference proteome</keyword>
<proteinExistence type="predicted"/>
<dbReference type="AlphaFoldDB" id="A0A2D2D1M8"/>
<dbReference type="SMART" id="SM00530">
    <property type="entry name" value="HTH_XRE"/>
    <property type="match status" value="1"/>
</dbReference>
<evidence type="ECO:0000259" key="2">
    <source>
        <dbReference type="PROSITE" id="PS50943"/>
    </source>
</evidence>
<dbReference type="PROSITE" id="PS50943">
    <property type="entry name" value="HTH_CROC1"/>
    <property type="match status" value="1"/>
</dbReference>
<dbReference type="InterPro" id="IPR010982">
    <property type="entry name" value="Lambda_DNA-bd_dom_sf"/>
</dbReference>
<sequence>MEIEEVIATNVRRLRNARKWTQEALAEKAQLSSRYVGAIERANVSARVKVIGRIADAFGVEPAELLKRSKPKARG</sequence>
<dbReference type="GO" id="GO:0003677">
    <property type="term" value="F:DNA binding"/>
    <property type="evidence" value="ECO:0007669"/>
    <property type="project" value="UniProtKB-KW"/>
</dbReference>
<dbReference type="PANTHER" id="PTHR46797:SF1">
    <property type="entry name" value="METHYLPHOSPHONATE SYNTHASE"/>
    <property type="match status" value="1"/>
</dbReference>
<dbReference type="KEGG" id="mtw:CQW49_14015"/>
<name>A0A2D2D1M8_METT3</name>
<organism evidence="3 4">
    <name type="scientific">Methylosinus trichosporium (strain ATCC 35070 / NCIMB 11131 / UNIQEM 75 / OB3b)</name>
    <dbReference type="NCBI Taxonomy" id="595536"/>
    <lineage>
        <taxon>Bacteria</taxon>
        <taxon>Pseudomonadati</taxon>
        <taxon>Pseudomonadota</taxon>
        <taxon>Alphaproteobacteria</taxon>
        <taxon>Hyphomicrobiales</taxon>
        <taxon>Methylocystaceae</taxon>
        <taxon>Methylosinus</taxon>
    </lineage>
</organism>
<dbReference type="Gene3D" id="1.10.260.40">
    <property type="entry name" value="lambda repressor-like DNA-binding domains"/>
    <property type="match status" value="1"/>
</dbReference>
<feature type="domain" description="HTH cro/C1-type" evidence="2">
    <location>
        <begin position="11"/>
        <end position="65"/>
    </location>
</feature>
<accession>A0A2D2D1M8</accession>
<dbReference type="Pfam" id="PF01381">
    <property type="entry name" value="HTH_3"/>
    <property type="match status" value="1"/>
</dbReference>
<dbReference type="SUPFAM" id="SSF47413">
    <property type="entry name" value="lambda repressor-like DNA-binding domains"/>
    <property type="match status" value="1"/>
</dbReference>
<dbReference type="RefSeq" id="WP_003612080.1">
    <property type="nucleotide sequence ID" value="NZ_ADVE02000001.1"/>
</dbReference>
<keyword evidence="1" id="KW-0238">DNA-binding</keyword>
<dbReference type="InterPro" id="IPR050807">
    <property type="entry name" value="TransReg_Diox_bact_type"/>
</dbReference>
<dbReference type="EMBL" id="CP023737">
    <property type="protein sequence ID" value="ATQ68874.1"/>
    <property type="molecule type" value="Genomic_DNA"/>
</dbReference>
<reference evidence="4" key="1">
    <citation type="submission" date="2017-10" db="EMBL/GenBank/DDBJ databases">
        <title>Completed PacBio SMRT sequence of Methylosinus trichosporium OB3b reveals presence of a third large plasmid.</title>
        <authorList>
            <person name="Charles T.C."/>
            <person name="Lynch M.D.J."/>
            <person name="Heil J.R."/>
            <person name="Cheng J."/>
        </authorList>
    </citation>
    <scope>NUCLEOTIDE SEQUENCE [LARGE SCALE GENOMIC DNA]</scope>
    <source>
        <strain evidence="4">OB3b</strain>
    </source>
</reference>
<dbReference type="GO" id="GO:0005829">
    <property type="term" value="C:cytosol"/>
    <property type="evidence" value="ECO:0007669"/>
    <property type="project" value="TreeGrafter"/>
</dbReference>
<dbReference type="STRING" id="595536.GCA_000178815_02367"/>
<protein>
    <submittedName>
        <fullName evidence="3">XRE family transcriptional regulator</fullName>
    </submittedName>
</protein>
<dbReference type="InterPro" id="IPR001387">
    <property type="entry name" value="Cro/C1-type_HTH"/>
</dbReference>